<evidence type="ECO:0000256" key="2">
    <source>
        <dbReference type="ARBA" id="ARBA00022723"/>
    </source>
</evidence>
<accession>A0A8H5XV13</accession>
<feature type="region of interest" description="Disordered" evidence="4">
    <location>
        <begin position="1"/>
        <end position="21"/>
    </location>
</feature>
<reference evidence="6 7" key="1">
    <citation type="submission" date="2020-05" db="EMBL/GenBank/DDBJ databases">
        <title>Identification and distribution of gene clusters putatively required for synthesis of sphingolipid metabolism inhibitors in phylogenetically diverse species of the filamentous fungus Fusarium.</title>
        <authorList>
            <person name="Kim H.-S."/>
            <person name="Busman M."/>
            <person name="Brown D.W."/>
            <person name="Divon H."/>
            <person name="Uhlig S."/>
            <person name="Proctor R.H."/>
        </authorList>
    </citation>
    <scope>NUCLEOTIDE SEQUENCE [LARGE SCALE GENOMIC DNA]</scope>
    <source>
        <strain evidence="6 7">NRRL 66235</strain>
    </source>
</reference>
<dbReference type="Pfam" id="PF04082">
    <property type="entry name" value="Fungal_trans"/>
    <property type="match status" value="1"/>
</dbReference>
<feature type="compositionally biased region" description="Polar residues" evidence="4">
    <location>
        <begin position="1"/>
        <end position="15"/>
    </location>
</feature>
<dbReference type="Pfam" id="PF00172">
    <property type="entry name" value="Zn_clus"/>
    <property type="match status" value="1"/>
</dbReference>
<dbReference type="EMBL" id="JAAOAN010000728">
    <property type="protein sequence ID" value="KAF5700479.1"/>
    <property type="molecule type" value="Genomic_DNA"/>
</dbReference>
<protein>
    <submittedName>
        <fullName evidence="6">Transcription factor</fullName>
    </submittedName>
</protein>
<dbReference type="InterPro" id="IPR001138">
    <property type="entry name" value="Zn2Cys6_DnaBD"/>
</dbReference>
<proteinExistence type="predicted"/>
<evidence type="ECO:0000256" key="4">
    <source>
        <dbReference type="SAM" id="MobiDB-lite"/>
    </source>
</evidence>
<name>A0A8H5XV13_9HYPO</name>
<dbReference type="InterPro" id="IPR036864">
    <property type="entry name" value="Zn2-C6_fun-type_DNA-bd_sf"/>
</dbReference>
<dbReference type="Gene3D" id="4.10.240.10">
    <property type="entry name" value="Zn(2)-C6 fungal-type DNA-binding domain"/>
    <property type="match status" value="1"/>
</dbReference>
<dbReference type="CDD" id="cd00067">
    <property type="entry name" value="GAL4"/>
    <property type="match status" value="1"/>
</dbReference>
<comment type="subcellular location">
    <subcellularLocation>
        <location evidence="1">Nucleus</location>
    </subcellularLocation>
</comment>
<dbReference type="OrthoDB" id="2269373at2759"/>
<evidence type="ECO:0000313" key="6">
    <source>
        <dbReference type="EMBL" id="KAF5700479.1"/>
    </source>
</evidence>
<dbReference type="InterPro" id="IPR007219">
    <property type="entry name" value="XnlR_reg_dom"/>
</dbReference>
<keyword evidence="2" id="KW-0479">Metal-binding</keyword>
<evidence type="ECO:0000313" key="7">
    <source>
        <dbReference type="Proteomes" id="UP000544331"/>
    </source>
</evidence>
<feature type="domain" description="Zn(2)-C6 fungal-type" evidence="5">
    <location>
        <begin position="30"/>
        <end position="58"/>
    </location>
</feature>
<dbReference type="GO" id="GO:0008270">
    <property type="term" value="F:zinc ion binding"/>
    <property type="evidence" value="ECO:0007669"/>
    <property type="project" value="InterPro"/>
</dbReference>
<dbReference type="PANTHER" id="PTHR31001:SF85">
    <property type="entry name" value="ZN(II)2CYS6 TRANSCRIPTION FACTOR (EUROFUNG)"/>
    <property type="match status" value="1"/>
</dbReference>
<dbReference type="InterPro" id="IPR050613">
    <property type="entry name" value="Sec_Metabolite_Reg"/>
</dbReference>
<dbReference type="Proteomes" id="UP000544331">
    <property type="component" value="Unassembled WGS sequence"/>
</dbReference>
<evidence type="ECO:0000256" key="1">
    <source>
        <dbReference type="ARBA" id="ARBA00004123"/>
    </source>
</evidence>
<dbReference type="GO" id="GO:0005634">
    <property type="term" value="C:nucleus"/>
    <property type="evidence" value="ECO:0007669"/>
    <property type="project" value="UniProtKB-SubCell"/>
</dbReference>
<comment type="caution">
    <text evidence="6">The sequence shown here is derived from an EMBL/GenBank/DDBJ whole genome shotgun (WGS) entry which is preliminary data.</text>
</comment>
<evidence type="ECO:0000259" key="5">
    <source>
        <dbReference type="PROSITE" id="PS50048"/>
    </source>
</evidence>
<dbReference type="GO" id="GO:0006351">
    <property type="term" value="P:DNA-templated transcription"/>
    <property type="evidence" value="ECO:0007669"/>
    <property type="project" value="InterPro"/>
</dbReference>
<dbReference type="SUPFAM" id="SSF57701">
    <property type="entry name" value="Zn2/Cys6 DNA-binding domain"/>
    <property type="match status" value="1"/>
</dbReference>
<dbReference type="GO" id="GO:0000981">
    <property type="term" value="F:DNA-binding transcription factor activity, RNA polymerase II-specific"/>
    <property type="evidence" value="ECO:0007669"/>
    <property type="project" value="InterPro"/>
</dbReference>
<evidence type="ECO:0000256" key="3">
    <source>
        <dbReference type="ARBA" id="ARBA00023242"/>
    </source>
</evidence>
<dbReference type="GO" id="GO:0003677">
    <property type="term" value="F:DNA binding"/>
    <property type="evidence" value="ECO:0007669"/>
    <property type="project" value="InterPro"/>
</dbReference>
<organism evidence="6 7">
    <name type="scientific">Fusarium mundagurra</name>
    <dbReference type="NCBI Taxonomy" id="1567541"/>
    <lineage>
        <taxon>Eukaryota</taxon>
        <taxon>Fungi</taxon>
        <taxon>Dikarya</taxon>
        <taxon>Ascomycota</taxon>
        <taxon>Pezizomycotina</taxon>
        <taxon>Sordariomycetes</taxon>
        <taxon>Hypocreomycetidae</taxon>
        <taxon>Hypocreales</taxon>
        <taxon>Nectriaceae</taxon>
        <taxon>Fusarium</taxon>
        <taxon>Fusarium fujikuroi species complex</taxon>
    </lineage>
</organism>
<gene>
    <name evidence="6" type="ORF">FMUND_14318</name>
</gene>
<keyword evidence="7" id="KW-1185">Reference proteome</keyword>
<dbReference type="PROSITE" id="PS50048">
    <property type="entry name" value="ZN2_CY6_FUNGAL_2"/>
    <property type="match status" value="1"/>
</dbReference>
<sequence length="743" mass="83866">MNPGNSDAQQLQESPYHSDASAPKAQRVLACNHCRHRKAKYNRVFPCNNCIKANIVCVPSKPAPTRKRRAPNALLQERIKNLEALLEQYTSQDSPKQAYEANTLTQDVSEASVRTSLAQFNGCGGNQTPTGPGKLVVRNGGYKFLDSYIWGRIYDDVRSPAYLQLENKTLRLTRNLQLQEMRHILDQDSSEDENCHACDSPAPYEDVDLLLAKASSLSLNDYTPLPFQILRLWQVFLERVNPLTKMIHTPTIENLVISAMANHSDIPHKTRALLYAIYLVSVVALSGEEAMTMLGLPKDEAIHKFTKGLKTALNEVNFLRNYDMVVLQSLVLYLIALHRRSNHDAVWVLSGVVIRIAHKMGVHRDGESLGLTPFDTEIRRRVWWRIIILDTMYAATSGIKPILLPSGSDTKIPQNINDADFSPESAVIQNKQGPTEMAFVLVLYEIVHFVKDHPIADFEHLLLGCEDVEPGSPEYLAYRDSLNQLRDLADKFDKRISEVEDQYCDPSGGPMHAFALALRPHILREARSMATPIQETPEWGTEVKNSNDNFFRIWLAHNENEVALYKVSYDGRFLYALKSTFHFDSLLFLAGQLVHRSPLGSLTERTWRLFDLFYQYHEDLWNLSQRGYLQLARLLLKAWEPREKALQQVGTPHDVPDCVPKLQMAVAQAGTPYIGQRDNPVQPLNGGNEGSIGQMQTGEDMPNSMGQGSSMIGDWPMSNGFQALNSETPVLPFFSFFNSTTGW</sequence>
<dbReference type="CDD" id="cd12148">
    <property type="entry name" value="fungal_TF_MHR"/>
    <property type="match status" value="1"/>
</dbReference>
<keyword evidence="3" id="KW-0539">Nucleus</keyword>
<dbReference type="PANTHER" id="PTHR31001">
    <property type="entry name" value="UNCHARACTERIZED TRANSCRIPTIONAL REGULATORY PROTEIN"/>
    <property type="match status" value="1"/>
</dbReference>
<dbReference type="SMART" id="SM00906">
    <property type="entry name" value="Fungal_trans"/>
    <property type="match status" value="1"/>
</dbReference>
<dbReference type="AlphaFoldDB" id="A0A8H5XV13"/>
<dbReference type="SMART" id="SM00066">
    <property type="entry name" value="GAL4"/>
    <property type="match status" value="1"/>
</dbReference>